<keyword evidence="3 6" id="KW-0812">Transmembrane</keyword>
<dbReference type="OrthoDB" id="3542905at2"/>
<feature type="transmembrane region" description="Helical" evidence="6">
    <location>
        <begin position="13"/>
        <end position="34"/>
    </location>
</feature>
<accession>A0A365H8Q0</accession>
<keyword evidence="2" id="KW-1003">Cell membrane</keyword>
<dbReference type="RefSeq" id="WP_111866037.1">
    <property type="nucleotide sequence ID" value="NZ_QLYX01000004.1"/>
</dbReference>
<keyword evidence="5 6" id="KW-0472">Membrane</keyword>
<keyword evidence="9" id="KW-1185">Reference proteome</keyword>
<dbReference type="InterPro" id="IPR010432">
    <property type="entry name" value="RDD"/>
</dbReference>
<name>A0A365H8Q0_9ACTN</name>
<evidence type="ECO:0000256" key="6">
    <source>
        <dbReference type="SAM" id="Phobius"/>
    </source>
</evidence>
<dbReference type="Pfam" id="PF06271">
    <property type="entry name" value="RDD"/>
    <property type="match status" value="1"/>
</dbReference>
<evidence type="ECO:0000256" key="5">
    <source>
        <dbReference type="ARBA" id="ARBA00023136"/>
    </source>
</evidence>
<evidence type="ECO:0000313" key="8">
    <source>
        <dbReference type="EMBL" id="RAY15336.1"/>
    </source>
</evidence>
<dbReference type="Proteomes" id="UP000251891">
    <property type="component" value="Unassembled WGS sequence"/>
</dbReference>
<proteinExistence type="predicted"/>
<protein>
    <submittedName>
        <fullName evidence="8">RDD family protein</fullName>
    </submittedName>
</protein>
<dbReference type="AlphaFoldDB" id="A0A365H8Q0"/>
<evidence type="ECO:0000256" key="1">
    <source>
        <dbReference type="ARBA" id="ARBA00004651"/>
    </source>
</evidence>
<evidence type="ECO:0000256" key="4">
    <source>
        <dbReference type="ARBA" id="ARBA00022989"/>
    </source>
</evidence>
<evidence type="ECO:0000313" key="9">
    <source>
        <dbReference type="Proteomes" id="UP000251891"/>
    </source>
</evidence>
<dbReference type="InterPro" id="IPR051791">
    <property type="entry name" value="Pra-immunoreactive"/>
</dbReference>
<reference evidence="8 9" key="1">
    <citation type="submission" date="2018-06" db="EMBL/GenBank/DDBJ databases">
        <title>Actinomadura craniellae sp. nov. isolated from marine sponge Craniella sp.</title>
        <authorList>
            <person name="Li L."/>
            <person name="Xu Q.H."/>
            <person name="Lin H.W."/>
            <person name="Lu Y.H."/>
        </authorList>
    </citation>
    <scope>NUCLEOTIDE SEQUENCE [LARGE SCALE GENOMIC DNA]</scope>
    <source>
        <strain evidence="8 9">LHW63021</strain>
    </source>
</reference>
<organism evidence="8 9">
    <name type="scientific">Actinomadura craniellae</name>
    <dbReference type="NCBI Taxonomy" id="2231787"/>
    <lineage>
        <taxon>Bacteria</taxon>
        <taxon>Bacillati</taxon>
        <taxon>Actinomycetota</taxon>
        <taxon>Actinomycetes</taxon>
        <taxon>Streptosporangiales</taxon>
        <taxon>Thermomonosporaceae</taxon>
        <taxon>Actinomadura</taxon>
    </lineage>
</organism>
<feature type="domain" description="RDD" evidence="7">
    <location>
        <begin position="7"/>
        <end position="139"/>
    </location>
</feature>
<dbReference type="EMBL" id="QLYX01000004">
    <property type="protein sequence ID" value="RAY15336.1"/>
    <property type="molecule type" value="Genomic_DNA"/>
</dbReference>
<keyword evidence="4 6" id="KW-1133">Transmembrane helix</keyword>
<evidence type="ECO:0000259" key="7">
    <source>
        <dbReference type="Pfam" id="PF06271"/>
    </source>
</evidence>
<dbReference type="PANTHER" id="PTHR36115">
    <property type="entry name" value="PROLINE-RICH ANTIGEN HOMOLOG-RELATED"/>
    <property type="match status" value="1"/>
</dbReference>
<sequence>MPPTEAAEPGPRLVARLIDTLVVGLPVVAVVQGAGLSAELVLPLALPGLLLVYEAVQLALWGRTLGKRLTGLAVVPQPDAGRSRLDPARAALRAATYALPLAAQPVPVLDVLAGLFWVGNAAFALEEPRRQALHDRLAGTRVIAVTASSG</sequence>
<comment type="subcellular location">
    <subcellularLocation>
        <location evidence="1">Cell membrane</location>
        <topology evidence="1">Multi-pass membrane protein</topology>
    </subcellularLocation>
</comment>
<gene>
    <name evidence="8" type="ORF">DPM19_11565</name>
</gene>
<comment type="caution">
    <text evidence="8">The sequence shown here is derived from an EMBL/GenBank/DDBJ whole genome shotgun (WGS) entry which is preliminary data.</text>
</comment>
<feature type="transmembrane region" description="Helical" evidence="6">
    <location>
        <begin position="40"/>
        <end position="61"/>
    </location>
</feature>
<evidence type="ECO:0000256" key="3">
    <source>
        <dbReference type="ARBA" id="ARBA00022692"/>
    </source>
</evidence>
<evidence type="ECO:0000256" key="2">
    <source>
        <dbReference type="ARBA" id="ARBA00022475"/>
    </source>
</evidence>
<dbReference type="GO" id="GO:0005886">
    <property type="term" value="C:plasma membrane"/>
    <property type="evidence" value="ECO:0007669"/>
    <property type="project" value="UniProtKB-SubCell"/>
</dbReference>